<comment type="caution">
    <text evidence="9">The sequence shown here is derived from an EMBL/GenBank/DDBJ whole genome shotgun (WGS) entry which is preliminary data.</text>
</comment>
<evidence type="ECO:0000313" key="9">
    <source>
        <dbReference type="EMBL" id="MCR2042921.1"/>
    </source>
</evidence>
<organism evidence="9 10">
    <name type="scientific">Anaerosalibacter massiliensis</name>
    <dbReference type="NCBI Taxonomy" id="1347392"/>
    <lineage>
        <taxon>Bacteria</taxon>
        <taxon>Bacillati</taxon>
        <taxon>Bacillota</taxon>
        <taxon>Tissierellia</taxon>
        <taxon>Tissierellales</taxon>
        <taxon>Sporanaerobacteraceae</taxon>
        <taxon>Anaerosalibacter</taxon>
    </lineage>
</organism>
<keyword evidence="6" id="KW-0067">ATP-binding</keyword>
<dbReference type="Gene3D" id="3.30.930.10">
    <property type="entry name" value="Bira Bifunctional Protein, Domain 2"/>
    <property type="match status" value="1"/>
</dbReference>
<dbReference type="Pfam" id="PF21948">
    <property type="entry name" value="LplA-B_cat"/>
    <property type="match status" value="1"/>
</dbReference>
<sequence length="338" mass="39075">MIYVINNSNDPFFNHAAEEYLIDNFDEEVFMLWINKPSILIGRNQNTVSEINLDYVEENGIIVVRRLSGGGTVYNDLGNMNFTFITSRDTTKPQVKNKFEKFALPVVKALISLDVNAEFTGRNDIAIDGKKISGNAQYFSKDKLLHHGTLLYDCDMSKLSLALKSRPIKFVDKSIKSTGARVTNISHHMKKKMSLSEFRNYLQEYIIKTYDIKTIYEFNKKDLYEINKIAKNRFATWEWNYGRSPNYKYKNSVKYPSGVIEYHLEVENGKIENISIYGDFFGEKNIQDLEKILIGVRHSAKDIEITLHKIDIEDYIYGILIKEFIDGLMNIESNMGGE</sequence>
<evidence type="ECO:0000256" key="1">
    <source>
        <dbReference type="ARBA" id="ARBA00005085"/>
    </source>
</evidence>
<dbReference type="GO" id="GO:0017118">
    <property type="term" value="F:lipoyltransferase activity"/>
    <property type="evidence" value="ECO:0007669"/>
    <property type="project" value="TreeGrafter"/>
</dbReference>
<gene>
    <name evidence="9" type="ORF">NSA23_02200</name>
</gene>
<dbReference type="Proteomes" id="UP001142078">
    <property type="component" value="Unassembled WGS sequence"/>
</dbReference>
<dbReference type="PROSITE" id="PS51733">
    <property type="entry name" value="BPL_LPL_CATALYTIC"/>
    <property type="match status" value="1"/>
</dbReference>
<evidence type="ECO:0000256" key="6">
    <source>
        <dbReference type="ARBA" id="ARBA00022840"/>
    </source>
</evidence>
<dbReference type="AlphaFoldDB" id="A0A9X2MKH1"/>
<evidence type="ECO:0000259" key="8">
    <source>
        <dbReference type="PROSITE" id="PS51733"/>
    </source>
</evidence>
<comment type="catalytic activity">
    <reaction evidence="7">
        <text>L-lysyl-[lipoyl-carrier protein] + (R)-lipoate + ATP = N(6)-[(R)-lipoyl]-L-lysyl-[lipoyl-carrier protein] + AMP + diphosphate + H(+)</text>
        <dbReference type="Rhea" id="RHEA:49288"/>
        <dbReference type="Rhea" id="RHEA-COMP:10500"/>
        <dbReference type="Rhea" id="RHEA-COMP:10502"/>
        <dbReference type="ChEBI" id="CHEBI:15378"/>
        <dbReference type="ChEBI" id="CHEBI:29969"/>
        <dbReference type="ChEBI" id="CHEBI:30616"/>
        <dbReference type="ChEBI" id="CHEBI:33019"/>
        <dbReference type="ChEBI" id="CHEBI:83088"/>
        <dbReference type="ChEBI" id="CHEBI:83099"/>
        <dbReference type="ChEBI" id="CHEBI:456215"/>
        <dbReference type="EC" id="6.3.1.20"/>
    </reaction>
</comment>
<keyword evidence="4 9" id="KW-0436">Ligase</keyword>
<dbReference type="InterPro" id="IPR004562">
    <property type="entry name" value="LipoylTrfase_LipoateP_Ligase"/>
</dbReference>
<keyword evidence="10" id="KW-1185">Reference proteome</keyword>
<dbReference type="SUPFAM" id="SSF55681">
    <property type="entry name" value="Class II aaRS and biotin synthetases"/>
    <property type="match status" value="1"/>
</dbReference>
<dbReference type="EC" id="6.3.1.20" evidence="3"/>
<evidence type="ECO:0000256" key="3">
    <source>
        <dbReference type="ARBA" id="ARBA00012367"/>
    </source>
</evidence>
<dbReference type="PANTHER" id="PTHR12561">
    <property type="entry name" value="LIPOATE-PROTEIN LIGASE"/>
    <property type="match status" value="1"/>
</dbReference>
<name>A0A9X2MKH1_9FIRM</name>
<dbReference type="Pfam" id="PF10437">
    <property type="entry name" value="Lip_prot_lig_C"/>
    <property type="match status" value="1"/>
</dbReference>
<proteinExistence type="predicted"/>
<dbReference type="RefSeq" id="WP_257490086.1">
    <property type="nucleotide sequence ID" value="NZ_JANJZL010000001.1"/>
</dbReference>
<reference evidence="9" key="1">
    <citation type="submission" date="2022-07" db="EMBL/GenBank/DDBJ databases">
        <title>Enhanced cultured diversity of the mouse gut microbiota enables custom-made synthetic communities.</title>
        <authorList>
            <person name="Afrizal A."/>
        </authorList>
    </citation>
    <scope>NUCLEOTIDE SEQUENCE</scope>
    <source>
        <strain evidence="9">DSM 29482</strain>
    </source>
</reference>
<dbReference type="GO" id="GO:0005737">
    <property type="term" value="C:cytoplasm"/>
    <property type="evidence" value="ECO:0007669"/>
    <property type="project" value="TreeGrafter"/>
</dbReference>
<evidence type="ECO:0000256" key="4">
    <source>
        <dbReference type="ARBA" id="ARBA00022598"/>
    </source>
</evidence>
<dbReference type="GO" id="GO:0016979">
    <property type="term" value="F:lipoate-protein ligase activity"/>
    <property type="evidence" value="ECO:0007669"/>
    <property type="project" value="UniProtKB-EC"/>
</dbReference>
<dbReference type="GO" id="GO:0009249">
    <property type="term" value="P:protein lipoylation"/>
    <property type="evidence" value="ECO:0007669"/>
    <property type="project" value="InterPro"/>
</dbReference>
<dbReference type="GO" id="GO:0005524">
    <property type="term" value="F:ATP binding"/>
    <property type="evidence" value="ECO:0007669"/>
    <property type="project" value="UniProtKB-KW"/>
</dbReference>
<protein>
    <recommendedName>
        <fullName evidence="3">lipoate--protein ligase</fullName>
        <ecNumber evidence="3">6.3.1.20</ecNumber>
    </recommendedName>
</protein>
<dbReference type="CDD" id="cd16443">
    <property type="entry name" value="LplA"/>
    <property type="match status" value="1"/>
</dbReference>
<dbReference type="SUPFAM" id="SSF82649">
    <property type="entry name" value="SufE/NifU"/>
    <property type="match status" value="1"/>
</dbReference>
<accession>A0A9X2MKH1</accession>
<comment type="pathway">
    <text evidence="2">Protein modification; protein lipoylation via exogenous pathway; protein N(6)-(lipoyl)lysine from lipoate: step 1/2.</text>
</comment>
<keyword evidence="5" id="KW-0547">Nucleotide-binding</keyword>
<evidence type="ECO:0000313" key="10">
    <source>
        <dbReference type="Proteomes" id="UP001142078"/>
    </source>
</evidence>
<evidence type="ECO:0000256" key="2">
    <source>
        <dbReference type="ARBA" id="ARBA00005124"/>
    </source>
</evidence>
<dbReference type="InterPro" id="IPR004143">
    <property type="entry name" value="BPL_LPL_catalytic"/>
</dbReference>
<dbReference type="InterPro" id="IPR019491">
    <property type="entry name" value="Lipoate_protein_ligase_C"/>
</dbReference>
<dbReference type="EMBL" id="JANJZL010000001">
    <property type="protein sequence ID" value="MCR2042921.1"/>
    <property type="molecule type" value="Genomic_DNA"/>
</dbReference>
<evidence type="ECO:0000256" key="5">
    <source>
        <dbReference type="ARBA" id="ARBA00022741"/>
    </source>
</evidence>
<dbReference type="NCBIfam" id="TIGR00545">
    <property type="entry name" value="lipoyltrans"/>
    <property type="match status" value="1"/>
</dbReference>
<feature type="domain" description="BPL/LPL catalytic" evidence="8">
    <location>
        <begin position="24"/>
        <end position="214"/>
    </location>
</feature>
<comment type="pathway">
    <text evidence="1">Protein modification; protein lipoylation via exogenous pathway; protein N(6)-(lipoyl)lysine from lipoate: step 2/2.</text>
</comment>
<evidence type="ECO:0000256" key="7">
    <source>
        <dbReference type="ARBA" id="ARBA00048037"/>
    </source>
</evidence>
<dbReference type="Gene3D" id="3.30.390.50">
    <property type="entry name" value="CO dehydrogenase flavoprotein, C-terminal domain"/>
    <property type="match status" value="1"/>
</dbReference>
<dbReference type="InterPro" id="IPR045864">
    <property type="entry name" value="aa-tRNA-synth_II/BPL/LPL"/>
</dbReference>
<dbReference type="PANTHER" id="PTHR12561:SF3">
    <property type="entry name" value="LIPOYLTRANSFERASE 1, MITOCHONDRIAL"/>
    <property type="match status" value="1"/>
</dbReference>